<evidence type="ECO:0000259" key="9">
    <source>
        <dbReference type="Pfam" id="PF01915"/>
    </source>
</evidence>
<comment type="similarity">
    <text evidence="2">Belongs to the glycosyl hydrolase 3 family.</text>
</comment>
<evidence type="ECO:0000256" key="1">
    <source>
        <dbReference type="ARBA" id="ARBA00000448"/>
    </source>
</evidence>
<dbReference type="GO" id="GO:0008422">
    <property type="term" value="F:beta-glucosidase activity"/>
    <property type="evidence" value="ECO:0007669"/>
    <property type="project" value="UniProtKB-EC"/>
</dbReference>
<feature type="compositionally biased region" description="Low complexity" evidence="7">
    <location>
        <begin position="38"/>
        <end position="59"/>
    </location>
</feature>
<dbReference type="PRINTS" id="PR00133">
    <property type="entry name" value="GLHYDRLASE3"/>
</dbReference>
<dbReference type="SUPFAM" id="SSF52279">
    <property type="entry name" value="Beta-D-glucan exohydrolase, C-terminal domain"/>
    <property type="match status" value="1"/>
</dbReference>
<feature type="domain" description="Fibronectin type III-like" evidence="10">
    <location>
        <begin position="708"/>
        <end position="764"/>
    </location>
</feature>
<dbReference type="GO" id="GO:0009251">
    <property type="term" value="P:glucan catabolic process"/>
    <property type="evidence" value="ECO:0007669"/>
    <property type="project" value="TreeGrafter"/>
</dbReference>
<dbReference type="STRING" id="767519.SAMN05216559_3146"/>
<dbReference type="RefSeq" id="WP_089817483.1">
    <property type="nucleotide sequence ID" value="NZ_FOZK01000003.1"/>
</dbReference>
<accession>A0A1I6LUV7</accession>
<keyword evidence="12" id="KW-1185">Reference proteome</keyword>
<dbReference type="Gene3D" id="3.40.50.1700">
    <property type="entry name" value="Glycoside hydrolase family 3 C-terminal domain"/>
    <property type="match status" value="1"/>
</dbReference>
<dbReference type="InterPro" id="IPR019800">
    <property type="entry name" value="Glyco_hydro_3_AS"/>
</dbReference>
<dbReference type="Gene3D" id="2.60.40.10">
    <property type="entry name" value="Immunoglobulins"/>
    <property type="match status" value="1"/>
</dbReference>
<dbReference type="Pfam" id="PF01915">
    <property type="entry name" value="Glyco_hydro_3_C"/>
    <property type="match status" value="1"/>
</dbReference>
<dbReference type="EC" id="3.2.1.21" evidence="3"/>
<feature type="domain" description="Glycoside hydrolase family 3 C-terminal" evidence="9">
    <location>
        <begin position="437"/>
        <end position="654"/>
    </location>
</feature>
<evidence type="ECO:0000256" key="7">
    <source>
        <dbReference type="SAM" id="MobiDB-lite"/>
    </source>
</evidence>
<dbReference type="Pfam" id="PF14310">
    <property type="entry name" value="Fn3-like"/>
    <property type="match status" value="1"/>
</dbReference>
<name>A0A1I6LUV7_9EURY</name>
<evidence type="ECO:0000256" key="4">
    <source>
        <dbReference type="ARBA" id="ARBA00022729"/>
    </source>
</evidence>
<dbReference type="InterPro" id="IPR002772">
    <property type="entry name" value="Glyco_hydro_3_C"/>
</dbReference>
<feature type="domain" description="Glycoside hydrolase family 3 N-terminal" evidence="8">
    <location>
        <begin position="74"/>
        <end position="399"/>
    </location>
</feature>
<dbReference type="Proteomes" id="UP000199062">
    <property type="component" value="Unassembled WGS sequence"/>
</dbReference>
<proteinExistence type="inferred from homology"/>
<dbReference type="SUPFAM" id="SSF51445">
    <property type="entry name" value="(Trans)glycosidases"/>
    <property type="match status" value="1"/>
</dbReference>
<dbReference type="EMBL" id="FOZK01000003">
    <property type="protein sequence ID" value="SFS07052.1"/>
    <property type="molecule type" value="Genomic_DNA"/>
</dbReference>
<dbReference type="OrthoDB" id="30657at2157"/>
<organism evidence="11 12">
    <name type="scientific">Halomicrobium zhouii</name>
    <dbReference type="NCBI Taxonomy" id="767519"/>
    <lineage>
        <taxon>Archaea</taxon>
        <taxon>Methanobacteriati</taxon>
        <taxon>Methanobacteriota</taxon>
        <taxon>Stenosarchaea group</taxon>
        <taxon>Halobacteria</taxon>
        <taxon>Halobacteriales</taxon>
        <taxon>Haloarculaceae</taxon>
        <taxon>Halomicrobium</taxon>
    </lineage>
</organism>
<evidence type="ECO:0000256" key="2">
    <source>
        <dbReference type="ARBA" id="ARBA00005336"/>
    </source>
</evidence>
<dbReference type="Gene3D" id="3.20.20.300">
    <property type="entry name" value="Glycoside hydrolase, family 3, N-terminal domain"/>
    <property type="match status" value="1"/>
</dbReference>
<dbReference type="InterPro" id="IPR006311">
    <property type="entry name" value="TAT_signal"/>
</dbReference>
<keyword evidence="6" id="KW-0326">Glycosidase</keyword>
<evidence type="ECO:0000256" key="5">
    <source>
        <dbReference type="ARBA" id="ARBA00022801"/>
    </source>
</evidence>
<dbReference type="PANTHER" id="PTHR30620">
    <property type="entry name" value="PERIPLASMIC BETA-GLUCOSIDASE-RELATED"/>
    <property type="match status" value="1"/>
</dbReference>
<reference evidence="11 12" key="1">
    <citation type="submission" date="2016-10" db="EMBL/GenBank/DDBJ databases">
        <authorList>
            <person name="de Groot N.N."/>
        </authorList>
    </citation>
    <scope>NUCLEOTIDE SEQUENCE [LARGE SCALE GENOMIC DNA]</scope>
    <source>
        <strain evidence="11 12">CGMCC 1.10457</strain>
    </source>
</reference>
<dbReference type="InterPro" id="IPR026891">
    <property type="entry name" value="Fn3-like"/>
</dbReference>
<keyword evidence="4" id="KW-0732">Signal</keyword>
<dbReference type="Pfam" id="PF00933">
    <property type="entry name" value="Glyco_hydro_3"/>
    <property type="match status" value="1"/>
</dbReference>
<feature type="region of interest" description="Disordered" evidence="7">
    <location>
        <begin position="36"/>
        <end position="64"/>
    </location>
</feature>
<evidence type="ECO:0000313" key="12">
    <source>
        <dbReference type="Proteomes" id="UP000199062"/>
    </source>
</evidence>
<dbReference type="InterPro" id="IPR051915">
    <property type="entry name" value="Cellulose_Degrad_GH3"/>
</dbReference>
<evidence type="ECO:0000256" key="3">
    <source>
        <dbReference type="ARBA" id="ARBA00012744"/>
    </source>
</evidence>
<dbReference type="InterPro" id="IPR001764">
    <property type="entry name" value="Glyco_hydro_3_N"/>
</dbReference>
<dbReference type="InterPro" id="IPR013783">
    <property type="entry name" value="Ig-like_fold"/>
</dbReference>
<gene>
    <name evidence="11" type="ORF">SAMN05216559_3146</name>
</gene>
<dbReference type="InterPro" id="IPR017853">
    <property type="entry name" value="GH"/>
</dbReference>
<comment type="catalytic activity">
    <reaction evidence="1">
        <text>Hydrolysis of terminal, non-reducing beta-D-glucosyl residues with release of beta-D-glucose.</text>
        <dbReference type="EC" id="3.2.1.21"/>
    </reaction>
</comment>
<evidence type="ECO:0000313" key="11">
    <source>
        <dbReference type="EMBL" id="SFS07052.1"/>
    </source>
</evidence>
<dbReference type="PROSITE" id="PS51257">
    <property type="entry name" value="PROKAR_LIPOPROTEIN"/>
    <property type="match status" value="1"/>
</dbReference>
<dbReference type="AlphaFoldDB" id="A0A1I6LUV7"/>
<dbReference type="PANTHER" id="PTHR30620:SF16">
    <property type="entry name" value="LYSOSOMAL BETA GLUCOSIDASE"/>
    <property type="match status" value="1"/>
</dbReference>
<keyword evidence="5" id="KW-0378">Hydrolase</keyword>
<dbReference type="InterPro" id="IPR036962">
    <property type="entry name" value="Glyco_hydro_3_N_sf"/>
</dbReference>
<evidence type="ECO:0000259" key="8">
    <source>
        <dbReference type="Pfam" id="PF00933"/>
    </source>
</evidence>
<sequence length="779" mass="82738">MADRGRSGSPELTRRRLLRASGSAAPLLLAGCSDLEFGGDQATDTTTGSATSGPDGTGSTEDEALRRRVEDLSIREKAGQMTFLALDAQVSEDRARDVVADPGIGGILYGGANPGSFDPEAVASKLNEYQQIATTETDHGLGMVAGIDAVHGNATNEAAVVFPHNVGMGATWRPDLVRKRAAVTSRSLRAMGFQWNFSPVADVLYDPRWGRYYEGFHESPSAVSSFVSAAVEGLESSGDGTATVASSVKHFAGYSMPDAGNDRDDARIPLRDLREKVFPPFEAGVEAGAETVMANSGAVNGTPVHASEWLLRTVLRKQMGFEGVVVSDWADIRNLISEHAFLGHGQFEEGVKVVVNAGVDMYMAAESPGQFVDAVETHVQDGEIPEARVDDAVYRILRLKKRLGLLEDPTVDTNAVTDRVVTQGDFELARETAEQSMTLLTNDDVLPFDGPDTVLVTGPNADDPKSQHGGWTLGWQGLATETTPPTTTILEGIRERAPPDTSVEHVPTDRGAFSEHDAVADAAAAADVVVAVLGEGAYAETDGDVESLALPQGQRELLSVVAEAAAPTVGVLVAGRPRGGDRAFDALDAALMAYYPGSEGGPAVARTLFGDVNPGGRLPFYWPDSTGDVPVASTVRQITPGDADRFPIGHGETYTEFDLTVPAVEPSQVDPAETDTVRIAYDVENEGDRPGDHLAGALIYRNGSDPTTKPWIRVGPFERKTIAPGERQTVTLDVPLDRLAVVGGDVRGRGDWVVPAGTYLAYIEGQETQFTVTQTVSLD</sequence>
<evidence type="ECO:0000259" key="10">
    <source>
        <dbReference type="Pfam" id="PF14310"/>
    </source>
</evidence>
<dbReference type="InterPro" id="IPR036881">
    <property type="entry name" value="Glyco_hydro_3_C_sf"/>
</dbReference>
<protein>
    <recommendedName>
        <fullName evidence="3">beta-glucosidase</fullName>
        <ecNumber evidence="3">3.2.1.21</ecNumber>
    </recommendedName>
</protein>
<evidence type="ECO:0000256" key="6">
    <source>
        <dbReference type="ARBA" id="ARBA00023295"/>
    </source>
</evidence>
<dbReference type="PROSITE" id="PS51318">
    <property type="entry name" value="TAT"/>
    <property type="match status" value="1"/>
</dbReference>
<dbReference type="PROSITE" id="PS00775">
    <property type="entry name" value="GLYCOSYL_HYDROL_F3"/>
    <property type="match status" value="1"/>
</dbReference>